<evidence type="ECO:0000313" key="2">
    <source>
        <dbReference type="Proteomes" id="UP000294530"/>
    </source>
</evidence>
<sequence length="422" mass="46781">MDDSRDDLALVRHEGGKFISQPVQRSFTTEDLPNAKSFVSISDATLETKKRSSSDIFESSRMAILRGIQGVGLDRMVDTMQKAFTIDNSERFMRAEWLVVETEEQKLQQLQEVVFKLQKAFQFSNRLRTLVKLANSTLAKCQELVERSQTHLEQCNMMFAQCTNEISTLTDYLSKLKEAIIPPLQAKDHNEEKRNARRAEWALARMAQSAQSMVLEMRESLDELDDLAIECTKLMVQSITLLHMRGRSADFSGTGVAAGAAGVVAGAVVGVAGVVASPATGGLSLPISLAGKSLFFSGIAALTPSTIMLSRQSQQLNGLSLLVVNLKACLEIMNQKREEMAVSFAAVEGLHLDIKQATDFCQDAIELESSIYENAWDFIEDISVKLAALKQSAELFQVSPSLWHFCKSEDAMYQYLLAEEED</sequence>
<keyword evidence="2" id="KW-1185">Reference proteome</keyword>
<dbReference type="AlphaFoldDB" id="A0A976IAW0"/>
<dbReference type="Proteomes" id="UP000294530">
    <property type="component" value="Unassembled WGS sequence"/>
</dbReference>
<protein>
    <recommendedName>
        <fullName evidence="3">Transmembrane protein</fullName>
    </recommendedName>
</protein>
<name>A0A976IAW0_BRELC</name>
<comment type="caution">
    <text evidence="1">The sequence shown here is derived from an EMBL/GenBank/DDBJ whole genome shotgun (WGS) entry which is preliminary data.</text>
</comment>
<proteinExistence type="predicted"/>
<dbReference type="EMBL" id="SHOA02000001">
    <property type="protein sequence ID" value="TDH65370.1"/>
    <property type="molecule type" value="Genomic_DNA"/>
</dbReference>
<dbReference type="KEGG" id="blac:94344452"/>
<dbReference type="RefSeq" id="XP_067814869.1">
    <property type="nucleotide sequence ID" value="XM_067958781.1"/>
</dbReference>
<dbReference type="OrthoDB" id="113413at2759"/>
<evidence type="ECO:0000313" key="1">
    <source>
        <dbReference type="EMBL" id="TDH65370.1"/>
    </source>
</evidence>
<organism evidence="1 2">
    <name type="scientific">Bremia lactucae</name>
    <name type="common">Lettuce downy mildew</name>
    <dbReference type="NCBI Taxonomy" id="4779"/>
    <lineage>
        <taxon>Eukaryota</taxon>
        <taxon>Sar</taxon>
        <taxon>Stramenopiles</taxon>
        <taxon>Oomycota</taxon>
        <taxon>Peronosporomycetes</taxon>
        <taxon>Peronosporales</taxon>
        <taxon>Peronosporaceae</taxon>
        <taxon>Bremia</taxon>
    </lineage>
</organism>
<reference evidence="1 2" key="1">
    <citation type="journal article" date="2021" name="Genome Biol.">
        <title>AFLAP: assembly-free linkage analysis pipeline using k-mers from genome sequencing data.</title>
        <authorList>
            <person name="Fletcher K."/>
            <person name="Zhang L."/>
            <person name="Gil J."/>
            <person name="Han R."/>
            <person name="Cavanaugh K."/>
            <person name="Michelmore R."/>
        </authorList>
    </citation>
    <scope>NUCLEOTIDE SEQUENCE [LARGE SCALE GENOMIC DNA]</scope>
    <source>
        <strain evidence="1 2">SF5</strain>
    </source>
</reference>
<dbReference type="GeneID" id="94344452"/>
<evidence type="ECO:0008006" key="3">
    <source>
        <dbReference type="Google" id="ProtNLM"/>
    </source>
</evidence>
<accession>A0A976IAW0</accession>
<gene>
    <name evidence="1" type="ORF">CCR75_000675</name>
</gene>